<comment type="caution">
    <text evidence="1">The sequence shown here is derived from an EMBL/GenBank/DDBJ whole genome shotgun (WGS) entry which is preliminary data.</text>
</comment>
<sequence length="131" mass="15319">MLIPQASITIPVALKRISAITVPIARQISNIIIFIFILNYTKQLCKGRGLYLINLIQIGNKQINLNLNYYRNMKAYQGQMRKKKPLLPKINLSLNCQANYQKTQMMHLYHVNKASDLVYLFKYYNSRILIK</sequence>
<organism evidence="1 2">
    <name type="scientific">Halteria grandinella</name>
    <dbReference type="NCBI Taxonomy" id="5974"/>
    <lineage>
        <taxon>Eukaryota</taxon>
        <taxon>Sar</taxon>
        <taxon>Alveolata</taxon>
        <taxon>Ciliophora</taxon>
        <taxon>Intramacronucleata</taxon>
        <taxon>Spirotrichea</taxon>
        <taxon>Stichotrichia</taxon>
        <taxon>Sporadotrichida</taxon>
        <taxon>Halteriidae</taxon>
        <taxon>Halteria</taxon>
    </lineage>
</organism>
<protein>
    <submittedName>
        <fullName evidence="1">Uncharacterized protein</fullName>
    </submittedName>
</protein>
<name>A0A8J8NBK4_HALGN</name>
<evidence type="ECO:0000313" key="2">
    <source>
        <dbReference type="Proteomes" id="UP000785679"/>
    </source>
</evidence>
<dbReference type="Proteomes" id="UP000785679">
    <property type="component" value="Unassembled WGS sequence"/>
</dbReference>
<proteinExistence type="predicted"/>
<dbReference type="EMBL" id="RRYP01029736">
    <property type="protein sequence ID" value="TNV71711.1"/>
    <property type="molecule type" value="Genomic_DNA"/>
</dbReference>
<dbReference type="AlphaFoldDB" id="A0A8J8NBK4"/>
<gene>
    <name evidence="1" type="ORF">FGO68_gene6857</name>
</gene>
<keyword evidence="2" id="KW-1185">Reference proteome</keyword>
<reference evidence="1" key="1">
    <citation type="submission" date="2019-06" db="EMBL/GenBank/DDBJ databases">
        <authorList>
            <person name="Zheng W."/>
        </authorList>
    </citation>
    <scope>NUCLEOTIDE SEQUENCE</scope>
    <source>
        <strain evidence="1">QDHG01</strain>
    </source>
</reference>
<accession>A0A8J8NBK4</accession>
<evidence type="ECO:0000313" key="1">
    <source>
        <dbReference type="EMBL" id="TNV71711.1"/>
    </source>
</evidence>